<name>A0A240UM73_9GAMM</name>
<dbReference type="OrthoDB" id="6181957at2"/>
<dbReference type="AlphaFoldDB" id="A0A240UM73"/>
<sequence>MRDRFWKMLGVASVTLAVTSQAQAAWQFVPADSEITAHVAGQGQRGPMERTYHVSDLQGTIDDEGRFEMPLRLEQTDLLGKKGGLGGLLSGLSSDSAMVTLSTKVNPAWLSNLQPGDSTTRNVTLTASGNHFERSEQVPLTLERLDQQYYHLTLAEPISVDTQQLMKLDNAQTVLSLLGYKRLDNAIPIEFNARLIER</sequence>
<dbReference type="InterPro" id="IPR036761">
    <property type="entry name" value="TTHA0802/YceI-like_sf"/>
</dbReference>
<evidence type="ECO:0000313" key="2">
    <source>
        <dbReference type="Proteomes" id="UP000194457"/>
    </source>
</evidence>
<dbReference type="Proteomes" id="UP000194457">
    <property type="component" value="Chromosome"/>
</dbReference>
<organism evidence="1 2">
    <name type="scientific">Kushneria marisflavi</name>
    <dbReference type="NCBI Taxonomy" id="157779"/>
    <lineage>
        <taxon>Bacteria</taxon>
        <taxon>Pseudomonadati</taxon>
        <taxon>Pseudomonadota</taxon>
        <taxon>Gammaproteobacteria</taxon>
        <taxon>Oceanospirillales</taxon>
        <taxon>Halomonadaceae</taxon>
        <taxon>Kushneria</taxon>
    </lineage>
</organism>
<dbReference type="Gene3D" id="2.40.128.110">
    <property type="entry name" value="Lipid/polyisoprenoid-binding, YceI-like"/>
    <property type="match status" value="1"/>
</dbReference>
<evidence type="ECO:0000313" key="1">
    <source>
        <dbReference type="EMBL" id="ART62120.1"/>
    </source>
</evidence>
<reference evidence="1 2" key="1">
    <citation type="submission" date="2017-05" db="EMBL/GenBank/DDBJ databases">
        <authorList>
            <person name="Song R."/>
            <person name="Chenine A.L."/>
            <person name="Ruprecht R.M."/>
        </authorList>
    </citation>
    <scope>NUCLEOTIDE SEQUENCE [LARGE SCALE GENOMIC DNA]</scope>
    <source>
        <strain evidence="1">SW32</strain>
    </source>
</reference>
<proteinExistence type="predicted"/>
<protein>
    <submittedName>
        <fullName evidence="1">Uncharacterized protein</fullName>
    </submittedName>
</protein>
<accession>A0A240UM73</accession>
<dbReference type="EMBL" id="CP021358">
    <property type="protein sequence ID" value="ART62120.1"/>
    <property type="molecule type" value="Genomic_DNA"/>
</dbReference>
<keyword evidence="2" id="KW-1185">Reference proteome</keyword>
<dbReference type="KEGG" id="kma:B9H00_02715"/>
<gene>
    <name evidence="1" type="ORF">B9H00_02715</name>
</gene>
<dbReference type="RefSeq" id="WP_086899373.1">
    <property type="nucleotide sequence ID" value="NZ_CP021358.1"/>
</dbReference>